<dbReference type="Proteomes" id="UP000013126">
    <property type="component" value="Unassembled WGS sequence"/>
</dbReference>
<keyword evidence="2" id="KW-1185">Reference proteome</keyword>
<reference evidence="1 2" key="1">
    <citation type="submission" date="2013-01" db="EMBL/GenBank/DDBJ databases">
        <title>The Genome Sequence of Clostridium bolteae 90A9.</title>
        <authorList>
            <consortium name="The Broad Institute Genome Sequencing Platform"/>
            <person name="Earl A."/>
            <person name="Ward D."/>
            <person name="Feldgarden M."/>
            <person name="Gevers D."/>
            <person name="Courvalin P."/>
            <person name="Lambert T."/>
            <person name="Walker B."/>
            <person name="Young S.K."/>
            <person name="Zeng Q."/>
            <person name="Gargeya S."/>
            <person name="Fitzgerald M."/>
            <person name="Haas B."/>
            <person name="Abouelleil A."/>
            <person name="Alvarado L."/>
            <person name="Arachchi H.M."/>
            <person name="Berlin A.M."/>
            <person name="Chapman S.B."/>
            <person name="Dewar J."/>
            <person name="Goldberg J."/>
            <person name="Griggs A."/>
            <person name="Gujja S."/>
            <person name="Hansen M."/>
            <person name="Howarth C."/>
            <person name="Imamovic A."/>
            <person name="Larimer J."/>
            <person name="McCowan C."/>
            <person name="Murphy C."/>
            <person name="Neiman D."/>
            <person name="Pearson M."/>
            <person name="Priest M."/>
            <person name="Roberts A."/>
            <person name="Saif S."/>
            <person name="Shea T."/>
            <person name="Sisk P."/>
            <person name="Sykes S."/>
            <person name="Wortman J."/>
            <person name="Nusbaum C."/>
            <person name="Birren B."/>
        </authorList>
    </citation>
    <scope>NUCLEOTIDE SEQUENCE [LARGE SCALE GENOMIC DNA]</scope>
    <source>
        <strain evidence="1 2">90A9</strain>
    </source>
</reference>
<dbReference type="GeneID" id="23113422"/>
<dbReference type="HOGENOM" id="CLU_2715204_0_0_9"/>
<dbReference type="AlphaFoldDB" id="R0BQ97"/>
<comment type="caution">
    <text evidence="1">The sequence shown here is derived from an EMBL/GenBank/DDBJ whole genome shotgun (WGS) entry which is preliminary data.</text>
</comment>
<accession>R0BQ97</accession>
<gene>
    <name evidence="1" type="ORF">HMPREF1085_02323</name>
</gene>
<proteinExistence type="predicted"/>
<sequence>MKKTMLDEAINGREVIAYVNGLYAPANKNSNLYKAIISAGYTPEDIGTKISVAVGAHRRHGTEGWKMAIVKK</sequence>
<dbReference type="RefSeq" id="WP_002575565.1">
    <property type="nucleotide sequence ID" value="NZ_KB851182.1"/>
</dbReference>
<dbReference type="EMBL" id="AGYH01000005">
    <property type="protein sequence ID" value="ENZ50838.1"/>
    <property type="molecule type" value="Genomic_DNA"/>
</dbReference>
<name>R0BQ97_9FIRM</name>
<organism evidence="1 2">
    <name type="scientific">Enterocloster bolteae 90A9</name>
    <dbReference type="NCBI Taxonomy" id="997894"/>
    <lineage>
        <taxon>Bacteria</taxon>
        <taxon>Bacillati</taxon>
        <taxon>Bacillota</taxon>
        <taxon>Clostridia</taxon>
        <taxon>Lachnospirales</taxon>
        <taxon>Lachnospiraceae</taxon>
        <taxon>Enterocloster</taxon>
    </lineage>
</organism>
<evidence type="ECO:0000313" key="2">
    <source>
        <dbReference type="Proteomes" id="UP000013126"/>
    </source>
</evidence>
<evidence type="ECO:0000313" key="1">
    <source>
        <dbReference type="EMBL" id="ENZ50838.1"/>
    </source>
</evidence>
<protein>
    <submittedName>
        <fullName evidence="1">Uncharacterized protein</fullName>
    </submittedName>
</protein>